<accession>A0A8H7XJ98</accession>
<dbReference type="EMBL" id="JAFIQS010000021">
    <property type="protein sequence ID" value="KAG5162116.1"/>
    <property type="molecule type" value="Genomic_DNA"/>
</dbReference>
<keyword evidence="3" id="KW-0862">Zinc</keyword>
<feature type="domain" description="MYND-type" evidence="5">
    <location>
        <begin position="161"/>
        <end position="203"/>
    </location>
</feature>
<evidence type="ECO:0000256" key="3">
    <source>
        <dbReference type="ARBA" id="ARBA00022833"/>
    </source>
</evidence>
<evidence type="ECO:0000256" key="4">
    <source>
        <dbReference type="PROSITE-ProRule" id="PRU00134"/>
    </source>
</evidence>
<dbReference type="InterPro" id="IPR002893">
    <property type="entry name" value="Znf_MYND"/>
</dbReference>
<evidence type="ECO:0000256" key="1">
    <source>
        <dbReference type="ARBA" id="ARBA00022723"/>
    </source>
</evidence>
<evidence type="ECO:0000256" key="2">
    <source>
        <dbReference type="ARBA" id="ARBA00022771"/>
    </source>
</evidence>
<name>A0A8H7XJ98_PSICU</name>
<dbReference type="GO" id="GO:0008270">
    <property type="term" value="F:zinc ion binding"/>
    <property type="evidence" value="ECO:0007669"/>
    <property type="project" value="UniProtKB-KW"/>
</dbReference>
<keyword evidence="1" id="KW-0479">Metal-binding</keyword>
<dbReference type="Gene3D" id="6.10.140.2220">
    <property type="match status" value="1"/>
</dbReference>
<dbReference type="PROSITE" id="PS50865">
    <property type="entry name" value="ZF_MYND_2"/>
    <property type="match status" value="1"/>
</dbReference>
<reference evidence="6" key="1">
    <citation type="submission" date="2021-02" db="EMBL/GenBank/DDBJ databases">
        <title>Psilocybe cubensis genome.</title>
        <authorList>
            <person name="Mckernan K.J."/>
            <person name="Crawford S."/>
            <person name="Trippe A."/>
            <person name="Kane L.T."/>
            <person name="Mclaughlin S."/>
        </authorList>
    </citation>
    <scope>NUCLEOTIDE SEQUENCE [LARGE SCALE GENOMIC DNA]</scope>
    <source>
        <strain evidence="6">MGC-MH-2018</strain>
    </source>
</reference>
<comment type="caution">
    <text evidence="6">The sequence shown here is derived from an EMBL/GenBank/DDBJ whole genome shotgun (WGS) entry which is preliminary data.</text>
</comment>
<evidence type="ECO:0000259" key="5">
    <source>
        <dbReference type="PROSITE" id="PS50865"/>
    </source>
</evidence>
<dbReference type="AlphaFoldDB" id="A0A8H7XJ98"/>
<dbReference type="PROSITE" id="PS01360">
    <property type="entry name" value="ZF_MYND_1"/>
    <property type="match status" value="1"/>
</dbReference>
<organism evidence="6">
    <name type="scientific">Psilocybe cubensis</name>
    <name type="common">Psychedelic mushroom</name>
    <name type="synonym">Stropharia cubensis</name>
    <dbReference type="NCBI Taxonomy" id="181762"/>
    <lineage>
        <taxon>Eukaryota</taxon>
        <taxon>Fungi</taxon>
        <taxon>Dikarya</taxon>
        <taxon>Basidiomycota</taxon>
        <taxon>Agaricomycotina</taxon>
        <taxon>Agaricomycetes</taxon>
        <taxon>Agaricomycetidae</taxon>
        <taxon>Agaricales</taxon>
        <taxon>Agaricineae</taxon>
        <taxon>Strophariaceae</taxon>
        <taxon>Psilocybe</taxon>
    </lineage>
</organism>
<dbReference type="SUPFAM" id="SSF144232">
    <property type="entry name" value="HIT/MYND zinc finger-like"/>
    <property type="match status" value="1"/>
</dbReference>
<protein>
    <recommendedName>
        <fullName evidence="5">MYND-type domain-containing protein</fullName>
    </recommendedName>
</protein>
<keyword evidence="2 4" id="KW-0863">Zinc-finger</keyword>
<proteinExistence type="predicted"/>
<sequence length="371" mass="41918">MSYGLMALDLHRNMARWENEVFHVIVHPWPGESNPRPDQTFLAIDAKPRRIDELHEVHELGIRQELEKLKAEVKGDKQLCGMVVITTDIESMISITWPIAFTDVLPAIPPGVDADDWKEPLLIKLNFEPPSSQNQHREMDLAPASTGPLPYGWLRKSMMQCIKCRKQPLWDGVTLSKCASCQTTHYCSKSCQKADWPVHKTTCSKFRDILQADASAPEDARIQKALHLFANKHKSVLGTYGVIAMDFRFDITRGLRDAVAVFLKYVPNEKRTDQAFKAIHAAVVPFELFGVEREEYLREESRKLHEEVKGTRTIGCVLVVCFTVDSGLIHVSPMSFGRDMLTTGTTSDWRTCLINALNTGISDGLHPFLYG</sequence>
<gene>
    <name evidence="6" type="ORF">JR316_013036</name>
</gene>
<evidence type="ECO:0000313" key="6">
    <source>
        <dbReference type="EMBL" id="KAG5162116.1"/>
    </source>
</evidence>
<dbReference type="Pfam" id="PF01753">
    <property type="entry name" value="zf-MYND"/>
    <property type="match status" value="1"/>
</dbReference>